<evidence type="ECO:0000256" key="2">
    <source>
        <dbReference type="ARBA" id="ARBA00009410"/>
    </source>
</evidence>
<organism evidence="6 7">
    <name type="scientific">Jeotgalicoccus meleagridis</name>
    <dbReference type="NCBI Taxonomy" id="2759181"/>
    <lineage>
        <taxon>Bacteria</taxon>
        <taxon>Bacillati</taxon>
        <taxon>Bacillota</taxon>
        <taxon>Bacilli</taxon>
        <taxon>Bacillales</taxon>
        <taxon>Staphylococcaceae</taxon>
        <taxon>Jeotgalicoccus</taxon>
    </lineage>
</organism>
<protein>
    <submittedName>
        <fullName evidence="6">tRNA 5-methylaminomethyl-2-thiouridine biosynthesis bifunctional protein MnmC</fullName>
    </submittedName>
</protein>
<keyword evidence="7" id="KW-1185">Reference proteome</keyword>
<sequence length="347" mass="39209">MKFTIVGGGLAGAALAYHLKKFDCDVTVYDRKDKGQATKASAGIICPWVSQRRNKKWYRLVSKSAAFYPSFIKTLEKDSQMDTGYKQNGAICLFKENAFEKATKRIQKKADEDINVGQVTALSKNELKDLHPFLTTTYPGLFVEGGGQVRGQKLLLALKTAFLKLGGQWLETDYPADQEHDGYTIYTTGAWGIEQNFLPKISHQRAEIMHFNIKDKSKETPVVMALGPTYIVHLEDNRYVIGTTHIDTDSFLTEPTEESYQYLKEELYKYFQEDEVEIVKMDVGLKPYTRDFLPFIGFVDQHTFVINGMGSTGLTASPFVGSEVAKLLLGKETNLDFNDYNYINSET</sequence>
<dbReference type="Pfam" id="PF01266">
    <property type="entry name" value="DAO"/>
    <property type="match status" value="1"/>
</dbReference>
<gene>
    <name evidence="6" type="primary">mnmC</name>
    <name evidence="6" type="ORF">JEODO184_00788</name>
</gene>
<dbReference type="GO" id="GO:0005737">
    <property type="term" value="C:cytoplasm"/>
    <property type="evidence" value="ECO:0007669"/>
    <property type="project" value="TreeGrafter"/>
</dbReference>
<keyword evidence="4" id="KW-0560">Oxidoreductase</keyword>
<dbReference type="GO" id="GO:0016491">
    <property type="term" value="F:oxidoreductase activity"/>
    <property type="evidence" value="ECO:0007669"/>
    <property type="project" value="UniProtKB-KW"/>
</dbReference>
<name>A0A6V7RCM4_9STAP</name>
<comment type="caution">
    <text evidence="6">The sequence shown here is derived from an EMBL/GenBank/DDBJ whole genome shotgun (WGS) entry which is preliminary data.</text>
</comment>
<feature type="domain" description="FAD dependent oxidoreductase" evidence="5">
    <location>
        <begin position="4"/>
        <end position="327"/>
    </location>
</feature>
<dbReference type="Gene3D" id="3.50.50.60">
    <property type="entry name" value="FAD/NAD(P)-binding domain"/>
    <property type="match status" value="1"/>
</dbReference>
<accession>A0A6V7RCM4</accession>
<dbReference type="RefSeq" id="WP_185125325.1">
    <property type="nucleotide sequence ID" value="NZ_CAJEWD010000006.1"/>
</dbReference>
<dbReference type="SUPFAM" id="SSF54373">
    <property type="entry name" value="FAD-linked reductases, C-terminal domain"/>
    <property type="match status" value="1"/>
</dbReference>
<dbReference type="EMBL" id="CAJEWD010000006">
    <property type="protein sequence ID" value="CAD2075135.1"/>
    <property type="molecule type" value="Genomic_DNA"/>
</dbReference>
<evidence type="ECO:0000313" key="6">
    <source>
        <dbReference type="EMBL" id="CAD2075135.1"/>
    </source>
</evidence>
<comment type="similarity">
    <text evidence="2">Belongs to the DadA oxidoreductase family.</text>
</comment>
<proteinExistence type="inferred from homology"/>
<evidence type="ECO:0000256" key="1">
    <source>
        <dbReference type="ARBA" id="ARBA00001974"/>
    </source>
</evidence>
<dbReference type="SUPFAM" id="SSF51905">
    <property type="entry name" value="FAD/NAD(P)-binding domain"/>
    <property type="match status" value="1"/>
</dbReference>
<dbReference type="Proteomes" id="UP000589351">
    <property type="component" value="Unassembled WGS sequence"/>
</dbReference>
<evidence type="ECO:0000313" key="7">
    <source>
        <dbReference type="Proteomes" id="UP000589351"/>
    </source>
</evidence>
<reference evidence="6 7" key="1">
    <citation type="submission" date="2020-07" db="EMBL/GenBank/DDBJ databases">
        <authorList>
            <person name="Criscuolo A."/>
        </authorList>
    </citation>
    <scope>NUCLEOTIDE SEQUENCE [LARGE SCALE GENOMIC DNA]</scope>
    <source>
        <strain evidence="6">CIP111649</strain>
    </source>
</reference>
<dbReference type="InterPro" id="IPR036188">
    <property type="entry name" value="FAD/NAD-bd_sf"/>
</dbReference>
<keyword evidence="3" id="KW-0285">Flavoprotein</keyword>
<dbReference type="PANTHER" id="PTHR13847">
    <property type="entry name" value="SARCOSINE DEHYDROGENASE-RELATED"/>
    <property type="match status" value="1"/>
</dbReference>
<dbReference type="AlphaFoldDB" id="A0A6V7RCM4"/>
<comment type="cofactor">
    <cofactor evidence="1">
        <name>FAD</name>
        <dbReference type="ChEBI" id="CHEBI:57692"/>
    </cofactor>
</comment>
<evidence type="ECO:0000259" key="5">
    <source>
        <dbReference type="Pfam" id="PF01266"/>
    </source>
</evidence>
<evidence type="ECO:0000256" key="4">
    <source>
        <dbReference type="ARBA" id="ARBA00023002"/>
    </source>
</evidence>
<dbReference type="InterPro" id="IPR006076">
    <property type="entry name" value="FAD-dep_OxRdtase"/>
</dbReference>
<dbReference type="PANTHER" id="PTHR13847:SF286">
    <property type="entry name" value="D-AMINO ACID DEHYDROGENASE"/>
    <property type="match status" value="1"/>
</dbReference>
<dbReference type="Gene3D" id="3.30.9.10">
    <property type="entry name" value="D-Amino Acid Oxidase, subunit A, domain 2"/>
    <property type="match status" value="1"/>
</dbReference>
<evidence type="ECO:0000256" key="3">
    <source>
        <dbReference type="ARBA" id="ARBA00022630"/>
    </source>
</evidence>